<comment type="caution">
    <text evidence="1">The sequence shown here is derived from an EMBL/GenBank/DDBJ whole genome shotgun (WGS) entry which is preliminary data.</text>
</comment>
<dbReference type="Proteomes" id="UP000243002">
    <property type="component" value="Unassembled WGS sequence"/>
</dbReference>
<dbReference type="EMBL" id="PXXO01000003">
    <property type="protein sequence ID" value="PSJ06580.1"/>
    <property type="molecule type" value="Genomic_DNA"/>
</dbReference>
<accession>A0A2P7MZF1</accession>
<reference evidence="1 2" key="1">
    <citation type="journal article" date="2018" name="Environ. Microbiol.">
        <title>Ecological and genomic features of two widespread freshwater picocyanobacteria.</title>
        <authorList>
            <person name="Cabello-Yeves P.J."/>
            <person name="Picazo A."/>
            <person name="Camacho A."/>
            <person name="Callieri C."/>
            <person name="Rosselli R."/>
            <person name="Roda-Garcia J.J."/>
            <person name="Coutinho F.H."/>
            <person name="Rodriguez-Valera F."/>
        </authorList>
    </citation>
    <scope>NUCLEOTIDE SEQUENCE [LARGE SCALE GENOMIC DNA]</scope>
    <source>
        <strain evidence="1 2">Tous</strain>
    </source>
</reference>
<dbReference type="AlphaFoldDB" id="A0A2P7MZF1"/>
<sequence>MTNPQLTENLLAVIRSLPADDRRWLLRQLEQDNSDLSHGALAELAMAGGAFDDLAAEPEIYSFSDGEAIVAG</sequence>
<proteinExistence type="predicted"/>
<protein>
    <submittedName>
        <fullName evidence="1">Uncharacterized protein</fullName>
    </submittedName>
</protein>
<dbReference type="OrthoDB" id="532744at2"/>
<evidence type="ECO:0000313" key="1">
    <source>
        <dbReference type="EMBL" id="PSJ06580.1"/>
    </source>
</evidence>
<gene>
    <name evidence="1" type="ORF">C7K55_03800</name>
</gene>
<organism evidence="1 2">
    <name type="scientific">Cyanobium usitatum str. Tous</name>
    <dbReference type="NCBI Taxonomy" id="2116684"/>
    <lineage>
        <taxon>Bacteria</taxon>
        <taxon>Bacillati</taxon>
        <taxon>Cyanobacteriota</taxon>
        <taxon>Cyanophyceae</taxon>
        <taxon>Synechococcales</taxon>
        <taxon>Prochlorococcaceae</taxon>
        <taxon>Cyanobium</taxon>
    </lineage>
</organism>
<name>A0A2P7MZF1_9CYAN</name>
<keyword evidence="2" id="KW-1185">Reference proteome</keyword>
<evidence type="ECO:0000313" key="2">
    <source>
        <dbReference type="Proteomes" id="UP000243002"/>
    </source>
</evidence>
<dbReference type="RefSeq" id="WP_106502086.1">
    <property type="nucleotide sequence ID" value="NZ_PXXO01000003.1"/>
</dbReference>